<keyword evidence="2" id="KW-1185">Reference proteome</keyword>
<proteinExistence type="predicted"/>
<dbReference type="Proteomes" id="UP000294200">
    <property type="component" value="Unassembled WGS sequence"/>
</dbReference>
<sequence length="70" mass="8067">MIVTKIDLPLTDDDRDDTLTVNFAVWPPEHSGQAETLEIIHAHVNAGDMPSEAEIKRMVWAWIERQRNEI</sequence>
<evidence type="ECO:0000313" key="1">
    <source>
        <dbReference type="EMBL" id="TCG09313.1"/>
    </source>
</evidence>
<reference evidence="1 2" key="1">
    <citation type="submission" date="2017-02" db="EMBL/GenBank/DDBJ databases">
        <title>Paraburkholderia sophoroidis sp. nov. and Paraburkholderia steynii sp. nov. rhizobial symbionts of the fynbos legume Hypocalyptus sophoroides.</title>
        <authorList>
            <person name="Steenkamp E.T."/>
            <person name="Beukes C.W."/>
            <person name="Van Zyl E."/>
            <person name="Avontuur J."/>
            <person name="Chan W.Y."/>
            <person name="Hassen A."/>
            <person name="Palmer M."/>
            <person name="Mthombeni L."/>
            <person name="Phalane F."/>
            <person name="Sereme K."/>
            <person name="Venter S.N."/>
        </authorList>
    </citation>
    <scope>NUCLEOTIDE SEQUENCE [LARGE SCALE GENOMIC DNA]</scope>
    <source>
        <strain evidence="1 2">HC1.1ba</strain>
    </source>
</reference>
<name>A0A4R0XFL8_9BURK</name>
<comment type="caution">
    <text evidence="1">The sequence shown here is derived from an EMBL/GenBank/DDBJ whole genome shotgun (WGS) entry which is preliminary data.</text>
</comment>
<evidence type="ECO:0000313" key="2">
    <source>
        <dbReference type="Proteomes" id="UP000294200"/>
    </source>
</evidence>
<organism evidence="1 2">
    <name type="scientific">Paraburkholderia steynii</name>
    <dbReference type="NCBI Taxonomy" id="1245441"/>
    <lineage>
        <taxon>Bacteria</taxon>
        <taxon>Pseudomonadati</taxon>
        <taxon>Pseudomonadota</taxon>
        <taxon>Betaproteobacteria</taxon>
        <taxon>Burkholderiales</taxon>
        <taxon>Burkholderiaceae</taxon>
        <taxon>Paraburkholderia</taxon>
    </lineage>
</organism>
<dbReference type="AlphaFoldDB" id="A0A4R0XFL8"/>
<accession>A0A4R0XFL8</accession>
<gene>
    <name evidence="1" type="ORF">BZM27_05795</name>
</gene>
<protein>
    <submittedName>
        <fullName evidence="1">Uncharacterized protein</fullName>
    </submittedName>
</protein>
<dbReference type="EMBL" id="MWML01000013">
    <property type="protein sequence ID" value="TCG09313.1"/>
    <property type="molecule type" value="Genomic_DNA"/>
</dbReference>